<evidence type="ECO:0000256" key="1">
    <source>
        <dbReference type="PROSITE-ProRule" id="PRU00339"/>
    </source>
</evidence>
<dbReference type="AlphaFoldDB" id="E8M607"/>
<dbReference type="PROSITE" id="PS50005">
    <property type="entry name" value="TPR"/>
    <property type="match status" value="2"/>
</dbReference>
<dbReference type="PROSITE" id="PS51257">
    <property type="entry name" value="PROKAR_LIPOPROTEIN"/>
    <property type="match status" value="1"/>
</dbReference>
<dbReference type="Pfam" id="PF13432">
    <property type="entry name" value="TPR_16"/>
    <property type="match status" value="1"/>
</dbReference>
<proteinExistence type="predicted"/>
<feature type="repeat" description="TPR" evidence="1">
    <location>
        <begin position="68"/>
        <end position="101"/>
    </location>
</feature>
<dbReference type="eggNOG" id="COG3063">
    <property type="taxonomic scope" value="Bacteria"/>
</dbReference>
<dbReference type="EMBL" id="AEVT01000058">
    <property type="protein sequence ID" value="EGA70457.1"/>
    <property type="molecule type" value="Genomic_DNA"/>
</dbReference>
<organism evidence="3 4">
    <name type="scientific">Vibrio sinaloensis DSM 21326</name>
    <dbReference type="NCBI Taxonomy" id="945550"/>
    <lineage>
        <taxon>Bacteria</taxon>
        <taxon>Pseudomonadati</taxon>
        <taxon>Pseudomonadota</taxon>
        <taxon>Gammaproteobacteria</taxon>
        <taxon>Vibrionales</taxon>
        <taxon>Vibrionaceae</taxon>
        <taxon>Vibrio</taxon>
        <taxon>Vibrio oreintalis group</taxon>
    </lineage>
</organism>
<dbReference type="GeneID" id="95569035"/>
<feature type="signal peptide" evidence="2">
    <location>
        <begin position="1"/>
        <end position="18"/>
    </location>
</feature>
<dbReference type="SUPFAM" id="SSF48452">
    <property type="entry name" value="TPR-like"/>
    <property type="match status" value="1"/>
</dbReference>
<dbReference type="GO" id="GO:0006397">
    <property type="term" value="P:mRNA processing"/>
    <property type="evidence" value="ECO:0007669"/>
    <property type="project" value="InterPro"/>
</dbReference>
<name>E8M607_PHOS4</name>
<feature type="repeat" description="TPR" evidence="1">
    <location>
        <begin position="34"/>
        <end position="67"/>
    </location>
</feature>
<dbReference type="OrthoDB" id="9814042at2"/>
<dbReference type="GO" id="GO:0003729">
    <property type="term" value="F:mRNA binding"/>
    <property type="evidence" value="ECO:0007669"/>
    <property type="project" value="InterPro"/>
</dbReference>
<keyword evidence="2" id="KW-0732">Signal</keyword>
<dbReference type="InterPro" id="IPR011990">
    <property type="entry name" value="TPR-like_helical_dom_sf"/>
</dbReference>
<dbReference type="Gene3D" id="1.25.40.10">
    <property type="entry name" value="Tetratricopeptide repeat domain"/>
    <property type="match status" value="1"/>
</dbReference>
<dbReference type="InterPro" id="IPR044624">
    <property type="entry name" value="Mbb1-like"/>
</dbReference>
<dbReference type="SMART" id="SM00028">
    <property type="entry name" value="TPR"/>
    <property type="match status" value="4"/>
</dbReference>
<dbReference type="PANTHER" id="PTHR44917:SF1">
    <property type="entry name" value="PROTEIN HIGH CHLOROPHYLL FLUORESCENT 107"/>
    <property type="match status" value="1"/>
</dbReference>
<dbReference type="Proteomes" id="UP000006228">
    <property type="component" value="Unassembled WGS sequence"/>
</dbReference>
<protein>
    <submittedName>
        <fullName evidence="3">Type IV pilus biogenesis/stability protein PilW</fullName>
    </submittedName>
</protein>
<gene>
    <name evidence="3" type="ORF">VISI1226_00290</name>
</gene>
<evidence type="ECO:0000313" key="4">
    <source>
        <dbReference type="Proteomes" id="UP000006228"/>
    </source>
</evidence>
<reference evidence="3 4" key="1">
    <citation type="journal article" date="2012" name="Int. J. Syst. Evol. Microbiol.">
        <title>Vibrio caribbeanicus sp. nov., isolated from the marine sponge Scleritoderma cyanea.</title>
        <authorList>
            <person name="Hoffmann M."/>
            <person name="Monday S.R."/>
            <person name="Allard M.W."/>
            <person name="Strain E.A."/>
            <person name="Whittaker P."/>
            <person name="Naum M."/>
            <person name="McCarthy P.J."/>
            <person name="Lopez J.V."/>
            <person name="Fischer M."/>
            <person name="Brown E.W."/>
        </authorList>
    </citation>
    <scope>NUCLEOTIDE SEQUENCE [LARGE SCALE GENOMIC DNA]</scope>
    <source>
        <strain evidence="4">DSMZ 21326</strain>
    </source>
</reference>
<evidence type="ECO:0000313" key="3">
    <source>
        <dbReference type="EMBL" id="EGA70457.1"/>
    </source>
</evidence>
<evidence type="ECO:0000256" key="2">
    <source>
        <dbReference type="SAM" id="SignalP"/>
    </source>
</evidence>
<dbReference type="RefSeq" id="WP_008076378.1">
    <property type="nucleotide sequence ID" value="NZ_AEVT01000058.1"/>
</dbReference>
<accession>E8M607</accession>
<dbReference type="InterPro" id="IPR013360">
    <property type="entry name" value="Pilus_4_PilW"/>
</dbReference>
<dbReference type="PANTHER" id="PTHR44917">
    <property type="entry name" value="PROTEIN HIGH CHLOROPHYLL FLUORESCENT 107"/>
    <property type="match status" value="1"/>
</dbReference>
<sequence>MRLSFLLLPFLLSACVTVETTPLNEPVADPKEKAEARIALGLGYLEQGNMLKARENLEKALEHYPGYYRAQLSLAHYYEQVGEGVSAKKMYQTALEMHPKNGNVLNNYGTFLCKRGDYKKADQYFNLAINQPYYYLLSASYENAALCSLKAQNPQKAKLYFTRALDHDPNRARSILHLAKLEINDKEFTNARLRLIKFHQRYGLQKTSLKLLIDLETAAGNSSLEKKYRTQLANLG</sequence>
<dbReference type="NCBIfam" id="TIGR02521">
    <property type="entry name" value="type_IV_pilW"/>
    <property type="match status" value="1"/>
</dbReference>
<feature type="chain" id="PRO_5003227929" evidence="2">
    <location>
        <begin position="19"/>
        <end position="236"/>
    </location>
</feature>
<comment type="caution">
    <text evidence="3">The sequence shown here is derived from an EMBL/GenBank/DDBJ whole genome shotgun (WGS) entry which is preliminary data.</text>
</comment>
<dbReference type="Pfam" id="PF13431">
    <property type="entry name" value="TPR_17"/>
    <property type="match status" value="1"/>
</dbReference>
<keyword evidence="1" id="KW-0802">TPR repeat</keyword>
<dbReference type="InterPro" id="IPR019734">
    <property type="entry name" value="TPR_rpt"/>
</dbReference>